<protein>
    <submittedName>
        <fullName evidence="1">Uncharacterized protein</fullName>
    </submittedName>
</protein>
<keyword evidence="2" id="KW-1185">Reference proteome</keyword>
<evidence type="ECO:0000313" key="2">
    <source>
        <dbReference type="Proteomes" id="UP000054653"/>
    </source>
</evidence>
<accession>A0A0V1CC68</accession>
<sequence>MAKSNFIRNKKEPHSTLSTLFYETLIANGLRCIWEVCFEMDYKEYYSKFPKRINVEFIPSDAISKNKSDI</sequence>
<dbReference type="EMBL" id="JYDI01000270">
    <property type="protein sequence ID" value="KRY46801.1"/>
    <property type="molecule type" value="Genomic_DNA"/>
</dbReference>
<dbReference type="AlphaFoldDB" id="A0A0V1CC68"/>
<gene>
    <name evidence="1" type="ORF">T03_17008</name>
</gene>
<reference evidence="1 2" key="1">
    <citation type="submission" date="2015-01" db="EMBL/GenBank/DDBJ databases">
        <title>Evolution of Trichinella species and genotypes.</title>
        <authorList>
            <person name="Korhonen P.K."/>
            <person name="Edoardo P."/>
            <person name="Giuseppe L.R."/>
            <person name="Gasser R.B."/>
        </authorList>
    </citation>
    <scope>NUCLEOTIDE SEQUENCE [LARGE SCALE GENOMIC DNA]</scope>
    <source>
        <strain evidence="1">ISS120</strain>
    </source>
</reference>
<dbReference type="Proteomes" id="UP000054653">
    <property type="component" value="Unassembled WGS sequence"/>
</dbReference>
<organism evidence="1 2">
    <name type="scientific">Trichinella britovi</name>
    <name type="common">Parasitic roundworm</name>
    <dbReference type="NCBI Taxonomy" id="45882"/>
    <lineage>
        <taxon>Eukaryota</taxon>
        <taxon>Metazoa</taxon>
        <taxon>Ecdysozoa</taxon>
        <taxon>Nematoda</taxon>
        <taxon>Enoplea</taxon>
        <taxon>Dorylaimia</taxon>
        <taxon>Trichinellida</taxon>
        <taxon>Trichinellidae</taxon>
        <taxon>Trichinella</taxon>
    </lineage>
</organism>
<name>A0A0V1CC68_TRIBR</name>
<proteinExistence type="predicted"/>
<comment type="caution">
    <text evidence="1">The sequence shown here is derived from an EMBL/GenBank/DDBJ whole genome shotgun (WGS) entry which is preliminary data.</text>
</comment>
<evidence type="ECO:0000313" key="1">
    <source>
        <dbReference type="EMBL" id="KRY46801.1"/>
    </source>
</evidence>